<reference evidence="3 4" key="1">
    <citation type="submission" date="2016-07" db="EMBL/GenBank/DDBJ databases">
        <title>Draft genome of the white-rot fungus Obba rivulosa 3A-2.</title>
        <authorList>
            <consortium name="DOE Joint Genome Institute"/>
            <person name="Miettinen O."/>
            <person name="Riley R."/>
            <person name="Acob R."/>
            <person name="Barry K."/>
            <person name="Cullen D."/>
            <person name="De Vries R."/>
            <person name="Hainaut M."/>
            <person name="Hatakka A."/>
            <person name="Henrissat B."/>
            <person name="Hilden K."/>
            <person name="Kuo R."/>
            <person name="Labutti K."/>
            <person name="Lipzen A."/>
            <person name="Makela M.R."/>
            <person name="Sandor L."/>
            <person name="Spatafora J.W."/>
            <person name="Grigoriev I.V."/>
            <person name="Hibbett D.S."/>
        </authorList>
    </citation>
    <scope>NUCLEOTIDE SEQUENCE [LARGE SCALE GENOMIC DNA]</scope>
    <source>
        <strain evidence="3 4">3A-2</strain>
    </source>
</reference>
<evidence type="ECO:0000313" key="3">
    <source>
        <dbReference type="EMBL" id="OCH86713.1"/>
    </source>
</evidence>
<evidence type="ECO:0000256" key="1">
    <source>
        <dbReference type="SAM" id="Phobius"/>
    </source>
</evidence>
<organism evidence="3 4">
    <name type="scientific">Obba rivulosa</name>
    <dbReference type="NCBI Taxonomy" id="1052685"/>
    <lineage>
        <taxon>Eukaryota</taxon>
        <taxon>Fungi</taxon>
        <taxon>Dikarya</taxon>
        <taxon>Basidiomycota</taxon>
        <taxon>Agaricomycotina</taxon>
        <taxon>Agaricomycetes</taxon>
        <taxon>Polyporales</taxon>
        <taxon>Gelatoporiaceae</taxon>
        <taxon>Obba</taxon>
    </lineage>
</organism>
<dbReference type="EMBL" id="KV722515">
    <property type="protein sequence ID" value="OCH86713.1"/>
    <property type="molecule type" value="Genomic_DNA"/>
</dbReference>
<protein>
    <recommendedName>
        <fullName evidence="2">DUF6533 domain-containing protein</fullName>
    </recommendedName>
</protein>
<evidence type="ECO:0000259" key="2">
    <source>
        <dbReference type="Pfam" id="PF20151"/>
    </source>
</evidence>
<gene>
    <name evidence="3" type="ORF">OBBRIDRAFT_796932</name>
</gene>
<feature type="transmembrane region" description="Helical" evidence="1">
    <location>
        <begin position="125"/>
        <end position="142"/>
    </location>
</feature>
<dbReference type="AlphaFoldDB" id="A0A8E2DLC0"/>
<feature type="transmembrane region" description="Helical" evidence="1">
    <location>
        <begin position="149"/>
        <end position="172"/>
    </location>
</feature>
<sequence>MSDSSTDIQQEVFAAYNRLAVENYCIIASSALLYADWALCFTAEVERIWRRRFSGATVVYLLNRYVALAERLTLVTSVLLVTESDKVCAHVLRTDDGLTDLGNLAIAAFMILRVLGIWGRDWRPVLVMLALVLVPPMIPIYIQTQYTPIAFGAPLYGCGAAFNISGGLLSGLDTGVNAALSAAEILLLALTWIKTYGIRKAAHSMNIRTPLVTLLLRDGTLYFSVLLMIQIFAIISLAVGSTFILFDVWTYFRQAFVVIFTSHFMLNLRGMSMLSYEDDCRTTSLNRSGVIESIVGNLGAPLETEDDIRWSTSQDSGETEDALELLNMS</sequence>
<feature type="transmembrane region" description="Helical" evidence="1">
    <location>
        <begin position="178"/>
        <end position="198"/>
    </location>
</feature>
<dbReference type="Pfam" id="PF20151">
    <property type="entry name" value="DUF6533"/>
    <property type="match status" value="1"/>
</dbReference>
<dbReference type="Proteomes" id="UP000250043">
    <property type="component" value="Unassembled WGS sequence"/>
</dbReference>
<keyword evidence="1" id="KW-0812">Transmembrane</keyword>
<feature type="transmembrane region" description="Helical" evidence="1">
    <location>
        <begin position="251"/>
        <end position="268"/>
    </location>
</feature>
<accession>A0A8E2DLC0</accession>
<evidence type="ECO:0000313" key="4">
    <source>
        <dbReference type="Proteomes" id="UP000250043"/>
    </source>
</evidence>
<keyword evidence="1" id="KW-1133">Transmembrane helix</keyword>
<feature type="transmembrane region" description="Helical" evidence="1">
    <location>
        <begin position="219"/>
        <end position="245"/>
    </location>
</feature>
<feature type="transmembrane region" description="Helical" evidence="1">
    <location>
        <begin position="101"/>
        <end position="119"/>
    </location>
</feature>
<dbReference type="OrthoDB" id="3052633at2759"/>
<proteinExistence type="predicted"/>
<name>A0A8E2DLC0_9APHY</name>
<feature type="domain" description="DUF6533" evidence="2">
    <location>
        <begin position="24"/>
        <end position="68"/>
    </location>
</feature>
<dbReference type="InterPro" id="IPR045340">
    <property type="entry name" value="DUF6533"/>
</dbReference>
<keyword evidence="1" id="KW-0472">Membrane</keyword>
<keyword evidence="4" id="KW-1185">Reference proteome</keyword>